<sequence length="70" mass="7577">MKDPALIEIMAMRGANKRISDACGLSYAAVSQWKRVPKRHLHKVAAVCGKSAQELRPDLFAKPESTGVAA</sequence>
<dbReference type="AlphaFoldDB" id="A0A1Y0V0M5"/>
<dbReference type="SUPFAM" id="SSF47413">
    <property type="entry name" value="lambda repressor-like DNA-binding domains"/>
    <property type="match status" value="1"/>
</dbReference>
<accession>A0A1Y0V0M5</accession>
<evidence type="ECO:0000313" key="2">
    <source>
        <dbReference type="Proteomes" id="UP000195633"/>
    </source>
</evidence>
<protein>
    <submittedName>
        <fullName evidence="1">Uncharacterized protein</fullName>
    </submittedName>
</protein>
<name>A0A1Y0V0M5_9PROT</name>
<reference evidence="1 2" key="1">
    <citation type="submission" date="2017-05" db="EMBL/GenBank/DDBJ databases">
        <title>Genome sequence of Acetobacter pasteurianus subsp. ascendens strain SRCM101447.</title>
        <authorList>
            <person name="Cho S.H."/>
        </authorList>
    </citation>
    <scope>NUCLEOTIDE SEQUENCE [LARGE SCALE GENOMIC DNA]</scope>
    <source>
        <strain evidence="1 2">SRCM101447</strain>
    </source>
</reference>
<dbReference type="EMBL" id="CP021524">
    <property type="protein sequence ID" value="ARW11722.1"/>
    <property type="molecule type" value="Genomic_DNA"/>
</dbReference>
<dbReference type="RefSeq" id="WP_124326527.1">
    <property type="nucleotide sequence ID" value="NZ_CP021524.1"/>
</dbReference>
<dbReference type="Proteomes" id="UP000195633">
    <property type="component" value="Chromosome"/>
</dbReference>
<dbReference type="GO" id="GO:0003677">
    <property type="term" value="F:DNA binding"/>
    <property type="evidence" value="ECO:0007669"/>
    <property type="project" value="InterPro"/>
</dbReference>
<evidence type="ECO:0000313" key="1">
    <source>
        <dbReference type="EMBL" id="ARW11722.1"/>
    </source>
</evidence>
<dbReference type="InterPro" id="IPR010982">
    <property type="entry name" value="Lambda_DNA-bd_dom_sf"/>
</dbReference>
<proteinExistence type="predicted"/>
<organism evidence="1 2">
    <name type="scientific">Acetobacter ascendens</name>
    <dbReference type="NCBI Taxonomy" id="481146"/>
    <lineage>
        <taxon>Bacteria</taxon>
        <taxon>Pseudomonadati</taxon>
        <taxon>Pseudomonadota</taxon>
        <taxon>Alphaproteobacteria</taxon>
        <taxon>Acetobacterales</taxon>
        <taxon>Acetobacteraceae</taxon>
        <taxon>Acetobacter</taxon>
    </lineage>
</organism>
<gene>
    <name evidence="1" type="ORF">S101447_02684</name>
</gene>
<dbReference type="Gene3D" id="1.10.260.40">
    <property type="entry name" value="lambda repressor-like DNA-binding domains"/>
    <property type="match status" value="1"/>
</dbReference>